<name>A0AAW1Y7K8_RUBAR</name>
<dbReference type="EMBL" id="JBEDUW010000002">
    <property type="protein sequence ID" value="KAK9943727.1"/>
    <property type="molecule type" value="Genomic_DNA"/>
</dbReference>
<comment type="caution">
    <text evidence="1">The sequence shown here is derived from an EMBL/GenBank/DDBJ whole genome shotgun (WGS) entry which is preliminary data.</text>
</comment>
<reference evidence="1 2" key="1">
    <citation type="journal article" date="2023" name="G3 (Bethesda)">
        <title>A chromosome-length genome assembly and annotation of blackberry (Rubus argutus, cv. 'Hillquist').</title>
        <authorList>
            <person name="Bruna T."/>
            <person name="Aryal R."/>
            <person name="Dudchenko O."/>
            <person name="Sargent D.J."/>
            <person name="Mead D."/>
            <person name="Buti M."/>
            <person name="Cavallini A."/>
            <person name="Hytonen T."/>
            <person name="Andres J."/>
            <person name="Pham M."/>
            <person name="Weisz D."/>
            <person name="Mascagni F."/>
            <person name="Usai G."/>
            <person name="Natali L."/>
            <person name="Bassil N."/>
            <person name="Fernandez G.E."/>
            <person name="Lomsadze A."/>
            <person name="Armour M."/>
            <person name="Olukolu B."/>
            <person name="Poorten T."/>
            <person name="Britton C."/>
            <person name="Davik J."/>
            <person name="Ashrafi H."/>
            <person name="Aiden E.L."/>
            <person name="Borodovsky M."/>
            <person name="Worthington M."/>
        </authorList>
    </citation>
    <scope>NUCLEOTIDE SEQUENCE [LARGE SCALE GENOMIC DNA]</scope>
    <source>
        <strain evidence="1">PI 553951</strain>
    </source>
</reference>
<accession>A0AAW1Y7K8</accession>
<sequence>MQSLQLKGISIKQSHHHMKWMCQPRNLDREKLSADQSLSLGWINTSFIPTVFSTLLAQHQLLLLCFLINDVFHLNRKPHHPTHGSLSISEFLNKINEVLENRALIVGHNSEEGQHMIDQGVFEQANAIGGSQGQARPRNDPFAPTYN</sequence>
<proteinExistence type="predicted"/>
<evidence type="ECO:0000313" key="2">
    <source>
        <dbReference type="Proteomes" id="UP001457282"/>
    </source>
</evidence>
<gene>
    <name evidence="1" type="ORF">M0R45_009328</name>
</gene>
<evidence type="ECO:0000313" key="1">
    <source>
        <dbReference type="EMBL" id="KAK9943727.1"/>
    </source>
</evidence>
<organism evidence="1 2">
    <name type="scientific">Rubus argutus</name>
    <name type="common">Southern blackberry</name>
    <dbReference type="NCBI Taxonomy" id="59490"/>
    <lineage>
        <taxon>Eukaryota</taxon>
        <taxon>Viridiplantae</taxon>
        <taxon>Streptophyta</taxon>
        <taxon>Embryophyta</taxon>
        <taxon>Tracheophyta</taxon>
        <taxon>Spermatophyta</taxon>
        <taxon>Magnoliopsida</taxon>
        <taxon>eudicotyledons</taxon>
        <taxon>Gunneridae</taxon>
        <taxon>Pentapetalae</taxon>
        <taxon>rosids</taxon>
        <taxon>fabids</taxon>
        <taxon>Rosales</taxon>
        <taxon>Rosaceae</taxon>
        <taxon>Rosoideae</taxon>
        <taxon>Rosoideae incertae sedis</taxon>
        <taxon>Rubus</taxon>
    </lineage>
</organism>
<dbReference type="AlphaFoldDB" id="A0AAW1Y7K8"/>
<protein>
    <submittedName>
        <fullName evidence="1">Uncharacterized protein</fullName>
    </submittedName>
</protein>
<dbReference type="Proteomes" id="UP001457282">
    <property type="component" value="Unassembled WGS sequence"/>
</dbReference>
<keyword evidence="2" id="KW-1185">Reference proteome</keyword>